<dbReference type="InterPro" id="IPR008143">
    <property type="entry name" value="Ala_DH/PNT_CS2"/>
</dbReference>
<sequence length="543" mass="58254">MSVEKISAGGARADVCVWPRQCLANHHQKQVEGNIMRIGVPKERLTNESRVAATPKTVEQLLKLGFTVAIESDAGKLASFDDEAYERVGASITDSADVWQSDVILKVNAPLENEIELAREGSTLVSFIWPAQNPELLEKLAARNITVMAMDSVPRISRAQSLDALSSMANIAGYRAIVEAAHEFGRFFTGQITAAGKVPPAKVMVIGAGVAGLAAIGAANSLGAIVRAFDTRPEVKEQVQSMGAEFLELDFKEEAGSGDGYAKVMSEAFIKAEMALFAAQAKEVDIIVTTALIPGKPAPKLITREMVDSMQAGSVIVDLAAQNGGNCEYTVANQVTITPNGVKVIGYTDLPGRLPTQSSQLYGTNLVNLMKLLCKEKDGNITVDFEDVVVRGVTVIREGEVTWPAPPIQVSAQPQAAKAKIEPVEEKKPTSPWFKYGLIALAIILFGWFASVAPKEFLGHFTVFALACVVGYYVVWNVSHALHTPLMSVTNAISGIIVVGALLQIGHGGWVSVLSFIAVLIASINIFGGFTVTQRMLKMFRKN</sequence>
<accession>S3IVX4</accession>
<dbReference type="SUPFAM" id="SSF52283">
    <property type="entry name" value="Formate/glycerate dehydrogenase catalytic domain-like"/>
    <property type="match status" value="1"/>
</dbReference>
<dbReference type="InterPro" id="IPR007698">
    <property type="entry name" value="AlaDH/PNT_NAD(H)-bd"/>
</dbReference>
<dbReference type="GO" id="GO:0006740">
    <property type="term" value="P:NADPH regeneration"/>
    <property type="evidence" value="ECO:0007669"/>
    <property type="project" value="TreeGrafter"/>
</dbReference>
<dbReference type="NCBIfam" id="NF006942">
    <property type="entry name" value="PRK09424.1"/>
    <property type="match status" value="1"/>
</dbReference>
<gene>
    <name evidence="20" type="ORF">HMPREF0201_01867</name>
</gene>
<feature type="transmembrane region" description="Helical" evidence="17">
    <location>
        <begin position="457"/>
        <end position="476"/>
    </location>
</feature>
<evidence type="ECO:0000259" key="19">
    <source>
        <dbReference type="SMART" id="SM01003"/>
    </source>
</evidence>
<keyword evidence="9 16" id="KW-0521">NADP</keyword>
<dbReference type="NCBIfam" id="TIGR00561">
    <property type="entry name" value="pntA"/>
    <property type="match status" value="1"/>
</dbReference>
<evidence type="ECO:0000256" key="1">
    <source>
        <dbReference type="ARBA" id="ARBA00003943"/>
    </source>
</evidence>
<feature type="domain" description="Alanine dehydrogenase/pyridine nucleotide transhydrogenase NAD(H)-binding" evidence="18">
    <location>
        <begin position="181"/>
        <end position="346"/>
    </location>
</feature>
<dbReference type="SMART" id="SM01002">
    <property type="entry name" value="AlaDh_PNT_C"/>
    <property type="match status" value="1"/>
</dbReference>
<dbReference type="EC" id="7.1.1.1" evidence="4 16"/>
<keyword evidence="12 16" id="KW-0520">NAD</keyword>
<dbReference type="AlphaFoldDB" id="S3IVX4"/>
<dbReference type="PROSITE" id="PS00836">
    <property type="entry name" value="ALADH_PNT_1"/>
    <property type="match status" value="1"/>
</dbReference>
<dbReference type="InterPro" id="IPR008142">
    <property type="entry name" value="AlaDH/PNT_CS1"/>
</dbReference>
<evidence type="ECO:0000256" key="9">
    <source>
        <dbReference type="ARBA" id="ARBA00022857"/>
    </source>
</evidence>
<dbReference type="PANTHER" id="PTHR10160:SF19">
    <property type="entry name" value="PROTON-TRANSLOCATING NAD(P)(+) TRANSHYDROGENASE"/>
    <property type="match status" value="1"/>
</dbReference>
<dbReference type="InterPro" id="IPR024605">
    <property type="entry name" value="NADP_transhyd_a_C"/>
</dbReference>
<keyword evidence="7 17" id="KW-0812">Transmembrane</keyword>
<organism evidence="20 21">
    <name type="scientific">Cedecea davisae DSM 4568</name>
    <dbReference type="NCBI Taxonomy" id="566551"/>
    <lineage>
        <taxon>Bacteria</taxon>
        <taxon>Pseudomonadati</taxon>
        <taxon>Pseudomonadota</taxon>
        <taxon>Gammaproteobacteria</taxon>
        <taxon>Enterobacterales</taxon>
        <taxon>Enterobacteriaceae</taxon>
        <taxon>Cedecea</taxon>
    </lineage>
</organism>
<keyword evidence="13 17" id="KW-0472">Membrane</keyword>
<dbReference type="PROSITE" id="PS00837">
    <property type="entry name" value="ALADH_PNT_2"/>
    <property type="match status" value="1"/>
</dbReference>
<dbReference type="Pfam" id="PF12769">
    <property type="entry name" value="PNTB_4TM"/>
    <property type="match status" value="1"/>
</dbReference>
<comment type="function">
    <text evidence="1 16">The transhydrogenation between NADH and NADP is coupled to respiration and ATP hydrolysis and functions as a proton pump across the membrane.</text>
</comment>
<evidence type="ECO:0000256" key="8">
    <source>
        <dbReference type="ARBA" id="ARBA00022741"/>
    </source>
</evidence>
<dbReference type="PATRIC" id="fig|566551.4.peg.1718"/>
<evidence type="ECO:0000256" key="11">
    <source>
        <dbReference type="ARBA" id="ARBA00022989"/>
    </source>
</evidence>
<evidence type="ECO:0000256" key="16">
    <source>
        <dbReference type="PIRNR" id="PIRNR000203"/>
    </source>
</evidence>
<keyword evidence="10 16" id="KW-1278">Translocase</keyword>
<dbReference type="GO" id="GO:0050661">
    <property type="term" value="F:NADP binding"/>
    <property type="evidence" value="ECO:0007669"/>
    <property type="project" value="TreeGrafter"/>
</dbReference>
<keyword evidence="5" id="KW-1003">Cell membrane</keyword>
<evidence type="ECO:0000259" key="18">
    <source>
        <dbReference type="SMART" id="SM01002"/>
    </source>
</evidence>
<evidence type="ECO:0000256" key="2">
    <source>
        <dbReference type="ARBA" id="ARBA00004429"/>
    </source>
</evidence>
<dbReference type="EMBL" id="ATDT01000010">
    <property type="protein sequence ID" value="EPF17883.1"/>
    <property type="molecule type" value="Genomic_DNA"/>
</dbReference>
<dbReference type="GO" id="GO:0008750">
    <property type="term" value="F:proton-translocating NAD(P)+ transhydrogenase activity"/>
    <property type="evidence" value="ECO:0007669"/>
    <property type="project" value="UniProtKB-EC"/>
</dbReference>
<feature type="transmembrane region" description="Helical" evidence="17">
    <location>
        <begin position="488"/>
        <end position="507"/>
    </location>
</feature>
<dbReference type="Gene3D" id="3.40.50.720">
    <property type="entry name" value="NAD(P)-binding Rossmann-like Domain"/>
    <property type="match status" value="2"/>
</dbReference>
<dbReference type="InterPro" id="IPR036291">
    <property type="entry name" value="NAD(P)-bd_dom_sf"/>
</dbReference>
<evidence type="ECO:0000313" key="21">
    <source>
        <dbReference type="Proteomes" id="UP000014585"/>
    </source>
</evidence>
<feature type="transmembrane region" description="Helical" evidence="17">
    <location>
        <begin position="513"/>
        <end position="533"/>
    </location>
</feature>
<dbReference type="Pfam" id="PF01262">
    <property type="entry name" value="AlaDh_PNT_C"/>
    <property type="match status" value="1"/>
</dbReference>
<dbReference type="InterPro" id="IPR007886">
    <property type="entry name" value="AlaDH/PNT_N"/>
</dbReference>
<comment type="caution">
    <text evidence="20">The sequence shown here is derived from an EMBL/GenBank/DDBJ whole genome shotgun (WGS) entry which is preliminary data.</text>
</comment>
<evidence type="ECO:0000256" key="7">
    <source>
        <dbReference type="ARBA" id="ARBA00022692"/>
    </source>
</evidence>
<dbReference type="PIRSF" id="PIRSF000203">
    <property type="entry name" value="NADP_transhydrogenase_alpha"/>
    <property type="match status" value="1"/>
</dbReference>
<keyword evidence="6" id="KW-0997">Cell inner membrane</keyword>
<proteinExistence type="inferred from homology"/>
<evidence type="ECO:0000256" key="13">
    <source>
        <dbReference type="ARBA" id="ARBA00023136"/>
    </source>
</evidence>
<evidence type="ECO:0000256" key="15">
    <source>
        <dbReference type="ARBA" id="ARBA00071831"/>
    </source>
</evidence>
<dbReference type="CDD" id="cd05304">
    <property type="entry name" value="Rubrum_tdh"/>
    <property type="match status" value="1"/>
</dbReference>
<evidence type="ECO:0000256" key="17">
    <source>
        <dbReference type="SAM" id="Phobius"/>
    </source>
</evidence>
<dbReference type="Pfam" id="PF05222">
    <property type="entry name" value="AlaDh_PNT_N"/>
    <property type="match status" value="1"/>
</dbReference>
<dbReference type="SUPFAM" id="SSF51735">
    <property type="entry name" value="NAD(P)-binding Rossmann-fold domains"/>
    <property type="match status" value="1"/>
</dbReference>
<dbReference type="InterPro" id="IPR026255">
    <property type="entry name" value="NADP_transhyd_a"/>
</dbReference>
<dbReference type="GO" id="GO:0005886">
    <property type="term" value="C:plasma membrane"/>
    <property type="evidence" value="ECO:0007669"/>
    <property type="project" value="UniProtKB-SubCell"/>
</dbReference>
<dbReference type="GO" id="GO:0016491">
    <property type="term" value="F:oxidoreductase activity"/>
    <property type="evidence" value="ECO:0007669"/>
    <property type="project" value="InterPro"/>
</dbReference>
<feature type="domain" description="Alanine dehydrogenase/pyridine nucleotide transhydrogenase N-terminal" evidence="19">
    <location>
        <begin position="39"/>
        <end position="172"/>
    </location>
</feature>
<dbReference type="STRING" id="566551.HMPREF0201_01867"/>
<name>S3IVX4_9ENTR</name>
<feature type="transmembrane region" description="Helical" evidence="17">
    <location>
        <begin position="433"/>
        <end position="451"/>
    </location>
</feature>
<feature type="transmembrane region" description="Helical" evidence="17">
    <location>
        <begin position="203"/>
        <end position="226"/>
    </location>
</feature>
<comment type="similarity">
    <text evidence="3 16">Belongs to the AlaDH/PNT family.</text>
</comment>
<evidence type="ECO:0000313" key="20">
    <source>
        <dbReference type="EMBL" id="EPF17883.1"/>
    </source>
</evidence>
<dbReference type="SMART" id="SM01003">
    <property type="entry name" value="AlaDh_PNT_N"/>
    <property type="match status" value="1"/>
</dbReference>
<protein>
    <recommendedName>
        <fullName evidence="15 16">NAD(P) transhydrogenase subunit alpha</fullName>
        <ecNumber evidence="4 16">7.1.1.1</ecNumber>
    </recommendedName>
</protein>
<keyword evidence="11 17" id="KW-1133">Transmembrane helix</keyword>
<reference evidence="20 21" key="1">
    <citation type="submission" date="2013-04" db="EMBL/GenBank/DDBJ databases">
        <authorList>
            <person name="Weinstock G."/>
            <person name="Sodergren E."/>
            <person name="Lobos E.A."/>
            <person name="Fulton L."/>
            <person name="Fulton R."/>
            <person name="Courtney L."/>
            <person name="Fronick C."/>
            <person name="O'Laughlin M."/>
            <person name="Godfrey J."/>
            <person name="Wilson R.M."/>
            <person name="Miner T."/>
            <person name="Farmer C."/>
            <person name="Delehaunty K."/>
            <person name="Cordes M."/>
            <person name="Minx P."/>
            <person name="Tomlinson C."/>
            <person name="Chen J."/>
            <person name="Wollam A."/>
            <person name="Pepin K.H."/>
            <person name="Palsikar V.B."/>
            <person name="Zhang X."/>
            <person name="Suruliraj S."/>
            <person name="Perna N.T."/>
            <person name="Plunkett G."/>
            <person name="Warren W."/>
            <person name="Mitreva M."/>
            <person name="Mardis E.R."/>
            <person name="Wilson R.K."/>
        </authorList>
    </citation>
    <scope>NUCLEOTIDE SEQUENCE [LARGE SCALE GENOMIC DNA]</scope>
    <source>
        <strain evidence="20 21">DSM 4568</strain>
    </source>
</reference>
<comment type="catalytic activity">
    <reaction evidence="14 16">
        <text>NAD(+) + NADPH + H(+)(in) = NADH + NADP(+) + H(+)(out)</text>
        <dbReference type="Rhea" id="RHEA:47992"/>
        <dbReference type="ChEBI" id="CHEBI:15378"/>
        <dbReference type="ChEBI" id="CHEBI:57540"/>
        <dbReference type="ChEBI" id="CHEBI:57783"/>
        <dbReference type="ChEBI" id="CHEBI:57945"/>
        <dbReference type="ChEBI" id="CHEBI:58349"/>
        <dbReference type="EC" id="7.1.1.1"/>
    </reaction>
</comment>
<dbReference type="FunFam" id="3.40.50.720:FF:000063">
    <property type="entry name" value="NAD(P) transhydrogenase subunit alpha"/>
    <property type="match status" value="1"/>
</dbReference>
<evidence type="ECO:0000256" key="4">
    <source>
        <dbReference type="ARBA" id="ARBA00012943"/>
    </source>
</evidence>
<evidence type="ECO:0000256" key="10">
    <source>
        <dbReference type="ARBA" id="ARBA00022967"/>
    </source>
</evidence>
<keyword evidence="8 16" id="KW-0547">Nucleotide-binding</keyword>
<evidence type="ECO:0000256" key="12">
    <source>
        <dbReference type="ARBA" id="ARBA00023027"/>
    </source>
</evidence>
<dbReference type="PANTHER" id="PTHR10160">
    <property type="entry name" value="NAD(P) TRANSHYDROGENASE"/>
    <property type="match status" value="1"/>
</dbReference>
<dbReference type="FunFam" id="3.40.50.720:FF:000028">
    <property type="entry name" value="NAD(P) transhydrogenase subunit alpha"/>
    <property type="match status" value="1"/>
</dbReference>
<evidence type="ECO:0000256" key="3">
    <source>
        <dbReference type="ARBA" id="ARBA00005689"/>
    </source>
</evidence>
<dbReference type="HOGENOM" id="CLU_003376_2_1_6"/>
<evidence type="ECO:0000256" key="14">
    <source>
        <dbReference type="ARBA" id="ARBA00048202"/>
    </source>
</evidence>
<dbReference type="Proteomes" id="UP000014585">
    <property type="component" value="Unassembled WGS sequence"/>
</dbReference>
<evidence type="ECO:0000256" key="5">
    <source>
        <dbReference type="ARBA" id="ARBA00022475"/>
    </source>
</evidence>
<evidence type="ECO:0000256" key="6">
    <source>
        <dbReference type="ARBA" id="ARBA00022519"/>
    </source>
</evidence>
<comment type="subcellular location">
    <subcellularLocation>
        <location evidence="2">Cell inner membrane</location>
        <topology evidence="2">Multi-pass membrane protein</topology>
    </subcellularLocation>
</comment>